<comment type="caution">
    <text evidence="1">The sequence shown here is derived from an EMBL/GenBank/DDBJ whole genome shotgun (WGS) entry which is preliminary data.</text>
</comment>
<accession>A0A6G1D0I7</accession>
<reference evidence="1 2" key="1">
    <citation type="submission" date="2019-11" db="EMBL/GenBank/DDBJ databases">
        <title>Whole genome sequence of Oryza granulata.</title>
        <authorList>
            <person name="Li W."/>
        </authorList>
    </citation>
    <scope>NUCLEOTIDE SEQUENCE [LARGE SCALE GENOMIC DNA]</scope>
    <source>
        <strain evidence="2">cv. Menghai</strain>
        <tissue evidence="1">Leaf</tissue>
    </source>
</reference>
<organism evidence="1 2">
    <name type="scientific">Oryza meyeriana var. granulata</name>
    <dbReference type="NCBI Taxonomy" id="110450"/>
    <lineage>
        <taxon>Eukaryota</taxon>
        <taxon>Viridiplantae</taxon>
        <taxon>Streptophyta</taxon>
        <taxon>Embryophyta</taxon>
        <taxon>Tracheophyta</taxon>
        <taxon>Spermatophyta</taxon>
        <taxon>Magnoliopsida</taxon>
        <taxon>Liliopsida</taxon>
        <taxon>Poales</taxon>
        <taxon>Poaceae</taxon>
        <taxon>BOP clade</taxon>
        <taxon>Oryzoideae</taxon>
        <taxon>Oryzeae</taxon>
        <taxon>Oryzinae</taxon>
        <taxon>Oryza</taxon>
        <taxon>Oryza meyeriana</taxon>
    </lineage>
</organism>
<protein>
    <submittedName>
        <fullName evidence="1">Uncharacterized protein</fullName>
    </submittedName>
</protein>
<dbReference type="AlphaFoldDB" id="A0A6G1D0I7"/>
<keyword evidence="2" id="KW-1185">Reference proteome</keyword>
<evidence type="ECO:0000313" key="2">
    <source>
        <dbReference type="Proteomes" id="UP000479710"/>
    </source>
</evidence>
<proteinExistence type="predicted"/>
<name>A0A6G1D0I7_9ORYZ</name>
<gene>
    <name evidence="1" type="ORF">E2562_008929</name>
</gene>
<dbReference type="Proteomes" id="UP000479710">
    <property type="component" value="Unassembled WGS sequence"/>
</dbReference>
<dbReference type="EMBL" id="SPHZ02000007">
    <property type="protein sequence ID" value="KAF0905901.1"/>
    <property type="molecule type" value="Genomic_DNA"/>
</dbReference>
<sequence>MEVGITSPGSAKASSASSNANKFINSQVNKFANYQVYMDRFWRSPFSSCISFLQQHASLTVKRV</sequence>
<evidence type="ECO:0000313" key="1">
    <source>
        <dbReference type="EMBL" id="KAF0905901.1"/>
    </source>
</evidence>